<feature type="region of interest" description="Disordered" evidence="1">
    <location>
        <begin position="311"/>
        <end position="336"/>
    </location>
</feature>
<feature type="region of interest" description="Disordered" evidence="1">
    <location>
        <begin position="1"/>
        <end position="34"/>
    </location>
</feature>
<evidence type="ECO:0000256" key="2">
    <source>
        <dbReference type="SAM" id="Phobius"/>
    </source>
</evidence>
<keyword evidence="2" id="KW-0812">Transmembrane</keyword>
<proteinExistence type="predicted"/>
<feature type="transmembrane region" description="Helical" evidence="2">
    <location>
        <begin position="104"/>
        <end position="129"/>
    </location>
</feature>
<dbReference type="GeneID" id="91988821"/>
<dbReference type="EMBL" id="ATAM02000003">
    <property type="protein sequence ID" value="KAL0252571.1"/>
    <property type="molecule type" value="Genomic_DNA"/>
</dbReference>
<feature type="region of interest" description="Disordered" evidence="1">
    <location>
        <begin position="628"/>
        <end position="654"/>
    </location>
</feature>
<evidence type="ECO:0008006" key="5">
    <source>
        <dbReference type="Google" id="ProtNLM"/>
    </source>
</evidence>
<comment type="caution">
    <text evidence="3">The sequence shown here is derived from an EMBL/GenBank/DDBJ whole genome shotgun (WGS) entry which is preliminary data.</text>
</comment>
<keyword evidence="2" id="KW-1133">Transmembrane helix</keyword>
<reference evidence="3 4" key="2">
    <citation type="submission" date="2024-01" db="EMBL/GenBank/DDBJ databases">
        <title>Comparative genomics of Cryptococcus and Kwoniella reveals pathogenesis evolution and contrasting modes of karyotype evolution via chromosome fusion or intercentromeric recombination.</title>
        <authorList>
            <person name="Coelho M.A."/>
            <person name="David-Palma M."/>
            <person name="Shea T."/>
            <person name="Bowers K."/>
            <person name="Mcginley-Smith S."/>
            <person name="Mohammad A.W."/>
            <person name="Gnirke A."/>
            <person name="Yurkov A.M."/>
            <person name="Nowrousian M."/>
            <person name="Sun S."/>
            <person name="Cuomo C.A."/>
            <person name="Heitman J."/>
        </authorList>
    </citation>
    <scope>NUCLEOTIDE SEQUENCE [LARGE SCALE GENOMIC DNA]</scope>
    <source>
        <strain evidence="3 4">IND107</strain>
    </source>
</reference>
<feature type="region of interest" description="Disordered" evidence="1">
    <location>
        <begin position="67"/>
        <end position="94"/>
    </location>
</feature>
<dbReference type="Proteomes" id="UP000054399">
    <property type="component" value="Unassembled WGS sequence"/>
</dbReference>
<organism evidence="3 4">
    <name type="scientific">Cryptococcus tetragattii IND107</name>
    <dbReference type="NCBI Taxonomy" id="1296105"/>
    <lineage>
        <taxon>Eukaryota</taxon>
        <taxon>Fungi</taxon>
        <taxon>Dikarya</taxon>
        <taxon>Basidiomycota</taxon>
        <taxon>Agaricomycotina</taxon>
        <taxon>Tremellomycetes</taxon>
        <taxon>Tremellales</taxon>
        <taxon>Cryptococcaceae</taxon>
        <taxon>Cryptococcus</taxon>
        <taxon>Cryptococcus gattii species complex</taxon>
    </lineage>
</organism>
<evidence type="ECO:0000256" key="1">
    <source>
        <dbReference type="SAM" id="MobiDB-lite"/>
    </source>
</evidence>
<sequence>MILPEDTKAPISSDDEFDDDFTSLPPSPFSPSRLLPAQDANQLYPFEYSALITSAVTQPLFLSEEDDIELGPAPPYTPDDPLHSRPQRKNDGKGYLRGKVGRRFMLGIVWGMGLWVGMMGMGALGWRLLGPGPHPGRRGPKQPQPGFPGTSPAEDSWLRESIECVSFSSVGWGPFSPSDMVEPLVPLEHSKEEQRSLNATFYLPLDSDVFVEMWKGPAALGSIMFSSYEAHSEEEWKGIEDESSIVAHNRQGRKPGPGEYVRVIVETIVDVETGTQDEIDSQNSAGWEMLAASSVCLNRRGPTINVTLPEEDLEDTTGDSGQNEEHRPFIQDHPAKNGYGVEIATSNPVESLYPDSRRSPLQFRVHIALPSLTTQEHKHDITPSSSFVRSLDVRAGNSAIYFDELEDVHIGELSLFSEFGEVNLKKLRLENLNVRTTGKVVGEVAVSNDMTIETPIGEIHLNISLATSPRFNLMDCLPSKSVHQSGPGGLQFLTPRPPAPMCTLPPVHVNIRAGGDPVIVHYDDWEIPSRELRMDVFSLIGDVQIFPHPLFQGPFRLMTSKGPISVDLNNALIPDPEGLGRWRNITLEERDRLGSHSYLGNVAWQAEYVSNDLEQSAHEMTSVSLPADGQGTVNQKMLPSPPEDHGPRLGPKTEWGINIRTSVGSINVTF</sequence>
<evidence type="ECO:0000313" key="3">
    <source>
        <dbReference type="EMBL" id="KAL0252571.1"/>
    </source>
</evidence>
<protein>
    <recommendedName>
        <fullName evidence="5">Adhesin domain-containing protein</fullName>
    </recommendedName>
</protein>
<feature type="region of interest" description="Disordered" evidence="1">
    <location>
        <begin position="133"/>
        <end position="154"/>
    </location>
</feature>
<gene>
    <name evidence="3" type="ORF">I308_101963</name>
</gene>
<reference evidence="4" key="1">
    <citation type="submission" date="2015-01" db="EMBL/GenBank/DDBJ databases">
        <title>The Genome Sequence of Cryptococcus gattii MMRL2647.</title>
        <authorList>
            <consortium name="The Broad Institute Genomics Platform"/>
            <person name="Cuomo C."/>
            <person name="Litvintseva A."/>
            <person name="Chen Y."/>
            <person name="Heitman J."/>
            <person name="Sun S."/>
            <person name="Springer D."/>
            <person name="Dromer F."/>
            <person name="Young S."/>
            <person name="Zeng Q."/>
            <person name="Gargeya S."/>
            <person name="Abouelleil A."/>
            <person name="Alvarado L."/>
            <person name="Chapman S.B."/>
            <person name="Gainer-Dewar J."/>
            <person name="Goldberg J."/>
            <person name="Griggs A."/>
            <person name="Gujja S."/>
            <person name="Hansen M."/>
            <person name="Howarth C."/>
            <person name="Imamovic A."/>
            <person name="Larimer J."/>
            <person name="Murphy C."/>
            <person name="Naylor J."/>
            <person name="Pearson M."/>
            <person name="Priest M."/>
            <person name="Roberts A."/>
            <person name="Saif S."/>
            <person name="Shea T."/>
            <person name="Sykes S."/>
            <person name="Wortman J."/>
            <person name="Nusbaum C."/>
            <person name="Birren B."/>
        </authorList>
    </citation>
    <scope>NUCLEOTIDE SEQUENCE [LARGE SCALE GENOMIC DNA]</scope>
    <source>
        <strain evidence="4">IND107</strain>
    </source>
</reference>
<feature type="compositionally biased region" description="Basic and acidic residues" evidence="1">
    <location>
        <begin position="80"/>
        <end position="94"/>
    </location>
</feature>
<dbReference type="RefSeq" id="XP_066615291.1">
    <property type="nucleotide sequence ID" value="XM_066756514.1"/>
</dbReference>
<evidence type="ECO:0000313" key="4">
    <source>
        <dbReference type="Proteomes" id="UP000054399"/>
    </source>
</evidence>
<name>A0ABR3BWP4_9TREE</name>
<feature type="compositionally biased region" description="Basic and acidic residues" evidence="1">
    <location>
        <begin position="323"/>
        <end position="335"/>
    </location>
</feature>
<keyword evidence="2" id="KW-0472">Membrane</keyword>
<keyword evidence="4" id="KW-1185">Reference proteome</keyword>
<accession>A0ABR3BWP4</accession>